<dbReference type="FunFam" id="3.40.640.10:FF:000033">
    <property type="entry name" value="Aspartate aminotransferase"/>
    <property type="match status" value="1"/>
</dbReference>
<evidence type="ECO:0000256" key="4">
    <source>
        <dbReference type="ARBA" id="ARBA00022679"/>
    </source>
</evidence>
<dbReference type="Pfam" id="PF00155">
    <property type="entry name" value="Aminotran_1_2"/>
    <property type="match status" value="1"/>
</dbReference>
<evidence type="ECO:0000256" key="2">
    <source>
        <dbReference type="ARBA" id="ARBA00007441"/>
    </source>
</evidence>
<evidence type="ECO:0000256" key="5">
    <source>
        <dbReference type="ARBA" id="ARBA00022898"/>
    </source>
</evidence>
<keyword evidence="5" id="KW-0663">Pyridoxal phosphate</keyword>
<dbReference type="InterPro" id="IPR015421">
    <property type="entry name" value="PyrdxlP-dep_Trfase_major"/>
</dbReference>
<dbReference type="SUPFAM" id="SSF53383">
    <property type="entry name" value="PLP-dependent transferases"/>
    <property type="match status" value="1"/>
</dbReference>
<dbReference type="AlphaFoldDB" id="A0A1F7F157"/>
<comment type="cofactor">
    <cofactor evidence="1">
        <name>pyridoxal 5'-phosphate</name>
        <dbReference type="ChEBI" id="CHEBI:597326"/>
    </cofactor>
</comment>
<dbReference type="PANTHER" id="PTHR43807:SF20">
    <property type="entry name" value="FI04487P"/>
    <property type="match status" value="1"/>
</dbReference>
<proteinExistence type="inferred from homology"/>
<keyword evidence="4 7" id="KW-0808">Transferase</keyword>
<dbReference type="GO" id="GO:0005737">
    <property type="term" value="C:cytoplasm"/>
    <property type="evidence" value="ECO:0007669"/>
    <property type="project" value="TreeGrafter"/>
</dbReference>
<dbReference type="InterPro" id="IPR015424">
    <property type="entry name" value="PyrdxlP-dep_Trfase"/>
</dbReference>
<evidence type="ECO:0000313" key="8">
    <source>
        <dbReference type="Proteomes" id="UP000179243"/>
    </source>
</evidence>
<dbReference type="InterPro" id="IPR051326">
    <property type="entry name" value="Kynurenine-oxoglutarate_AT"/>
</dbReference>
<dbReference type="GO" id="GO:0030170">
    <property type="term" value="F:pyridoxal phosphate binding"/>
    <property type="evidence" value="ECO:0007669"/>
    <property type="project" value="InterPro"/>
</dbReference>
<protein>
    <submittedName>
        <fullName evidence="7">Methionine aminotransferase</fullName>
    </submittedName>
</protein>
<organism evidence="7 8">
    <name type="scientific">Candidatus Raymondbacteria bacterium RIFOXYD12_FULL_49_13</name>
    <dbReference type="NCBI Taxonomy" id="1817890"/>
    <lineage>
        <taxon>Bacteria</taxon>
        <taxon>Raymondiibacteriota</taxon>
    </lineage>
</organism>
<dbReference type="PANTHER" id="PTHR43807">
    <property type="entry name" value="FI04487P"/>
    <property type="match status" value="1"/>
</dbReference>
<dbReference type="InterPro" id="IPR015422">
    <property type="entry name" value="PyrdxlP-dep_Trfase_small"/>
</dbReference>
<dbReference type="Gene3D" id="3.90.1150.10">
    <property type="entry name" value="Aspartate Aminotransferase, domain 1"/>
    <property type="match status" value="1"/>
</dbReference>
<comment type="similarity">
    <text evidence="2">Belongs to the class-I pyridoxal-phosphate-dependent aminotransferase family.</text>
</comment>
<dbReference type="EMBL" id="MFYX01000147">
    <property type="protein sequence ID" value="OGK00395.1"/>
    <property type="molecule type" value="Genomic_DNA"/>
</dbReference>
<evidence type="ECO:0000256" key="3">
    <source>
        <dbReference type="ARBA" id="ARBA00022576"/>
    </source>
</evidence>
<dbReference type="Gene3D" id="3.40.640.10">
    <property type="entry name" value="Type I PLP-dependent aspartate aminotransferase-like (Major domain)"/>
    <property type="match status" value="1"/>
</dbReference>
<evidence type="ECO:0000259" key="6">
    <source>
        <dbReference type="Pfam" id="PF00155"/>
    </source>
</evidence>
<keyword evidence="3 7" id="KW-0032">Aminotransferase</keyword>
<evidence type="ECO:0000313" key="7">
    <source>
        <dbReference type="EMBL" id="OGK00395.1"/>
    </source>
</evidence>
<feature type="domain" description="Aminotransferase class I/classII large" evidence="6">
    <location>
        <begin position="27"/>
        <end position="377"/>
    </location>
</feature>
<dbReference type="Proteomes" id="UP000179243">
    <property type="component" value="Unassembled WGS sequence"/>
</dbReference>
<gene>
    <name evidence="7" type="ORF">A2519_01170</name>
</gene>
<name>A0A1F7F157_UNCRA</name>
<dbReference type="CDD" id="cd00609">
    <property type="entry name" value="AAT_like"/>
    <property type="match status" value="1"/>
</dbReference>
<accession>A0A1F7F157</accession>
<evidence type="ECO:0000256" key="1">
    <source>
        <dbReference type="ARBA" id="ARBA00001933"/>
    </source>
</evidence>
<dbReference type="GO" id="GO:0016212">
    <property type="term" value="F:kynurenine-oxoglutarate transaminase activity"/>
    <property type="evidence" value="ECO:0007669"/>
    <property type="project" value="TreeGrafter"/>
</dbReference>
<dbReference type="InterPro" id="IPR004839">
    <property type="entry name" value="Aminotransferase_I/II_large"/>
</dbReference>
<comment type="caution">
    <text evidence="7">The sequence shown here is derived from an EMBL/GenBank/DDBJ whole genome shotgun (WGS) entry which is preliminary data.</text>
</comment>
<dbReference type="NCBIfam" id="NF006569">
    <property type="entry name" value="PRK09082.1"/>
    <property type="match status" value="1"/>
</dbReference>
<reference evidence="7 8" key="1">
    <citation type="journal article" date="2016" name="Nat. Commun.">
        <title>Thousands of microbial genomes shed light on interconnected biogeochemical processes in an aquifer system.</title>
        <authorList>
            <person name="Anantharaman K."/>
            <person name="Brown C.T."/>
            <person name="Hug L.A."/>
            <person name="Sharon I."/>
            <person name="Castelle C.J."/>
            <person name="Probst A.J."/>
            <person name="Thomas B.C."/>
            <person name="Singh A."/>
            <person name="Wilkins M.J."/>
            <person name="Karaoz U."/>
            <person name="Brodie E.L."/>
            <person name="Williams K.H."/>
            <person name="Hubbard S.S."/>
            <person name="Banfield J.F."/>
        </authorList>
    </citation>
    <scope>NUCLEOTIDE SEQUENCE [LARGE SCALE GENOMIC DNA]</scope>
</reference>
<sequence>MDFTPKLPDIPTTIFTEMNRVAAAHKAINLGQGFPDFDMAPELISLVNNAMKQGHNQYAHMNGYAPLLEKLCAKFHLLYGATVSPESEITITPGGTYAIYTALTSILRRGDEVIVFEPAYDSYIPNIELNGAKAIPIAMRFPGYTIPWDEVGKRISKHTRVIIINSPHNPTGSVLRDADIAALRDLVAHTGIFIVSDEVYEHLIYDGLPHTSMLRYPDLFNRSLVCYSFGKTYSCTGWKLGYCVAPKKLMHEFRKVHQFNCFSCDAPKQVGLAAYLDRVEPYQTLGPAMQKKRDLFRQLLKHTPLKLVPSHGSYFECYKFGHFSQESDRDFALRLARDFGVAAIPVSAFYHKATDNRVIRFCFAKQESTLHEAAKRLSGLK</sequence>